<gene>
    <name evidence="2" type="ORF">HUN01_01245</name>
</gene>
<sequence>MPKYKGKRVNVTFPVEVYEQVAGLATDETRTVSQMVVVLCQEAIAAREKKQEKTQ</sequence>
<dbReference type="KEGG" id="ned:HUN01_01245"/>
<dbReference type="AlphaFoldDB" id="A0A7D7L850"/>
<evidence type="ECO:0000259" key="1">
    <source>
        <dbReference type="Pfam" id="PF07878"/>
    </source>
</evidence>
<name>A0A7D7L850_9NOSO</name>
<dbReference type="GO" id="GO:0006355">
    <property type="term" value="P:regulation of DNA-templated transcription"/>
    <property type="evidence" value="ECO:0007669"/>
    <property type="project" value="InterPro"/>
</dbReference>
<accession>A0A7D7L850</accession>
<proteinExistence type="predicted"/>
<dbReference type="RefSeq" id="WP_163932603.1">
    <property type="nucleotide sequence ID" value="NZ_CP054696.1"/>
</dbReference>
<dbReference type="Proteomes" id="UP000514713">
    <property type="component" value="Plasmid pNe_4"/>
</dbReference>
<reference evidence="3" key="1">
    <citation type="submission" date="2020-06" db="EMBL/GenBank/DDBJ databases">
        <title>Nostoc edaphicum CCNP1411 genome.</title>
        <authorList>
            <person name="Fidor A."/>
            <person name="Grabski M."/>
            <person name="Gawor J."/>
            <person name="Gromadka R."/>
            <person name="Wegrzyn G."/>
            <person name="Mazur-Marzec H."/>
        </authorList>
    </citation>
    <scope>NUCLEOTIDE SEQUENCE [LARGE SCALE GENOMIC DNA]</scope>
    <source>
        <strain evidence="3">CCNP1411</strain>
        <plasmid evidence="3">pne_4</plasmid>
    </source>
</reference>
<feature type="domain" description="CopG-like ribbon-helix-helix" evidence="1">
    <location>
        <begin position="6"/>
        <end position="48"/>
    </location>
</feature>
<evidence type="ECO:0000313" key="2">
    <source>
        <dbReference type="EMBL" id="QMS86273.1"/>
    </source>
</evidence>
<keyword evidence="2" id="KW-0614">Plasmid</keyword>
<dbReference type="InterPro" id="IPR010985">
    <property type="entry name" value="Ribbon_hlx_hlx"/>
</dbReference>
<dbReference type="EMBL" id="CP054696">
    <property type="protein sequence ID" value="QMS86273.1"/>
    <property type="molecule type" value="Genomic_DNA"/>
</dbReference>
<dbReference type="SUPFAM" id="SSF47598">
    <property type="entry name" value="Ribbon-helix-helix"/>
    <property type="match status" value="1"/>
</dbReference>
<keyword evidence="3" id="KW-1185">Reference proteome</keyword>
<geneLocation type="plasmid" evidence="3">
    <name>pne_4</name>
</geneLocation>
<dbReference type="Pfam" id="PF07878">
    <property type="entry name" value="RHH_5"/>
    <property type="match status" value="1"/>
</dbReference>
<protein>
    <recommendedName>
        <fullName evidence="1">CopG-like ribbon-helix-helix domain-containing protein</fullName>
    </recommendedName>
</protein>
<organism evidence="2 3">
    <name type="scientific">Nostoc edaphicum CCNP1411</name>
    <dbReference type="NCBI Taxonomy" id="1472755"/>
    <lineage>
        <taxon>Bacteria</taxon>
        <taxon>Bacillati</taxon>
        <taxon>Cyanobacteriota</taxon>
        <taxon>Cyanophyceae</taxon>
        <taxon>Nostocales</taxon>
        <taxon>Nostocaceae</taxon>
        <taxon>Nostoc</taxon>
    </lineage>
</organism>
<dbReference type="InterPro" id="IPR012869">
    <property type="entry name" value="RHH_5"/>
</dbReference>
<evidence type="ECO:0000313" key="3">
    <source>
        <dbReference type="Proteomes" id="UP000514713"/>
    </source>
</evidence>